<dbReference type="Proteomes" id="UP000076584">
    <property type="component" value="Unassembled WGS sequence"/>
</dbReference>
<accession>A0A162PN73</accession>
<comment type="caution">
    <text evidence="1">The sequence shown here is derived from an EMBL/GenBank/DDBJ whole genome shotgun (WGS) entry which is preliminary data.</text>
</comment>
<evidence type="ECO:0008006" key="3">
    <source>
        <dbReference type="Google" id="ProtNLM"/>
    </source>
</evidence>
<evidence type="ECO:0000313" key="2">
    <source>
        <dbReference type="Proteomes" id="UP000076584"/>
    </source>
</evidence>
<dbReference type="EMBL" id="LFIW01000256">
    <property type="protein sequence ID" value="KZL87367.1"/>
    <property type="molecule type" value="Genomic_DNA"/>
</dbReference>
<dbReference type="AlphaFoldDB" id="A0A162PN73"/>
<reference evidence="1 2" key="1">
    <citation type="submission" date="2015-06" db="EMBL/GenBank/DDBJ databases">
        <title>Survival trade-offs in plant roots during colonization by closely related pathogenic and mutualistic fungi.</title>
        <authorList>
            <person name="Hacquard S."/>
            <person name="Kracher B."/>
            <person name="Hiruma K."/>
            <person name="Weinman A."/>
            <person name="Muench P."/>
            <person name="Garrido Oter R."/>
            <person name="Ver Loren van Themaat E."/>
            <person name="Dallerey J.-F."/>
            <person name="Damm U."/>
            <person name="Henrissat B."/>
            <person name="Lespinet O."/>
            <person name="Thon M."/>
            <person name="Kemen E."/>
            <person name="McHardy A.C."/>
            <person name="Schulze-Lefert P."/>
            <person name="O'Connell R.J."/>
        </authorList>
    </citation>
    <scope>NUCLEOTIDE SEQUENCE [LARGE SCALE GENOMIC DNA]</scope>
    <source>
        <strain evidence="1 2">MAFF 238704</strain>
    </source>
</reference>
<gene>
    <name evidence="1" type="ORF">CI238_03854</name>
</gene>
<proteinExistence type="predicted"/>
<keyword evidence="2" id="KW-1185">Reference proteome</keyword>
<name>A0A162PN73_COLIC</name>
<protein>
    <recommendedName>
        <fullName evidence="3">F-box domain-containing protein</fullName>
    </recommendedName>
</protein>
<organism evidence="1 2">
    <name type="scientific">Colletotrichum incanum</name>
    <name type="common">Soybean anthracnose fungus</name>
    <dbReference type="NCBI Taxonomy" id="1573173"/>
    <lineage>
        <taxon>Eukaryota</taxon>
        <taxon>Fungi</taxon>
        <taxon>Dikarya</taxon>
        <taxon>Ascomycota</taxon>
        <taxon>Pezizomycotina</taxon>
        <taxon>Sordariomycetes</taxon>
        <taxon>Hypocreomycetidae</taxon>
        <taxon>Glomerellales</taxon>
        <taxon>Glomerellaceae</taxon>
        <taxon>Colletotrichum</taxon>
        <taxon>Colletotrichum spaethianum species complex</taxon>
    </lineage>
</organism>
<sequence length="469" mass="54017">MAANALPVELIELIFAHVYSNEDMKNLRLSCRAFADVGFPHLFNTAFTHLNWRDDFTRLENWSRHDRLRRHLRSWTVNLARLNEHPGRHASYFQYWFMDPEDREGVVLRQGWAEFYVAEARRKEMARLGGEEEEGNAERLVDAAGRLEALEEVRLLFNECPYEGVVLRRAFADPSVRWFEAREVGTMFEMLTRVLRNCGCLKRLEVDRLPMRVTPSVETEKVWGGFARSVGRQLEEVKLGLDFSCSGEEETAGETMEVSSRWTELVEVLLASCRSVKTLEVKQHFYRPLGDRTRKTGRLNQVLLRDTTWMLTDLKLEGFATTKEELYGFVRGQLATLKRMRLGGRGIANVRDRSRGGIWLEMGTWFGFFAGLRDGLRAEEGGGVLEKIHLEGDFRQVDEVEVDGEDRRVVEEYDFYPTTDDDWEPLETPEWLRGGLAATCLDGSAFERYVLEDEDVGYPGFAQGVLGEV</sequence>
<evidence type="ECO:0000313" key="1">
    <source>
        <dbReference type="EMBL" id="KZL87367.1"/>
    </source>
</evidence>